<dbReference type="InterPro" id="IPR019734">
    <property type="entry name" value="TPR_rpt"/>
</dbReference>
<evidence type="ECO:0000313" key="4">
    <source>
        <dbReference type="Proteomes" id="UP000289784"/>
    </source>
</evidence>
<evidence type="ECO:0000256" key="1">
    <source>
        <dbReference type="ARBA" id="ARBA00022737"/>
    </source>
</evidence>
<organism evidence="3 4">
    <name type="scientific">Pseudoxanthomonas composti</name>
    <dbReference type="NCBI Taxonomy" id="2137479"/>
    <lineage>
        <taxon>Bacteria</taxon>
        <taxon>Pseudomonadati</taxon>
        <taxon>Pseudomonadota</taxon>
        <taxon>Gammaproteobacteria</taxon>
        <taxon>Lysobacterales</taxon>
        <taxon>Lysobacteraceae</taxon>
        <taxon>Pseudoxanthomonas</taxon>
    </lineage>
</organism>
<dbReference type="Gene3D" id="1.25.40.10">
    <property type="entry name" value="Tetratricopeptide repeat domain"/>
    <property type="match status" value="2"/>
</dbReference>
<dbReference type="InterPro" id="IPR051012">
    <property type="entry name" value="CellSynth/LPSAsmb/PSIAsmb"/>
</dbReference>
<name>A0A4Q1JVJ1_9GAMM</name>
<reference evidence="3 4" key="1">
    <citation type="submission" date="2019-01" db="EMBL/GenBank/DDBJ databases">
        <title>Pseudoxanthomonas composti sp. nov., isolated from compost.</title>
        <authorList>
            <person name="Yang G."/>
        </authorList>
    </citation>
    <scope>NUCLEOTIDE SEQUENCE [LARGE SCALE GENOMIC DNA]</scope>
    <source>
        <strain evidence="3 4">GSS15</strain>
    </source>
</reference>
<keyword evidence="1" id="KW-0677">Repeat</keyword>
<gene>
    <name evidence="3" type="ORF">EPA99_08535</name>
</gene>
<keyword evidence="4" id="KW-1185">Reference proteome</keyword>
<dbReference type="EMBL" id="SAWZ01000004">
    <property type="protein sequence ID" value="RXR05895.1"/>
    <property type="molecule type" value="Genomic_DNA"/>
</dbReference>
<dbReference type="Pfam" id="PF13432">
    <property type="entry name" value="TPR_16"/>
    <property type="match status" value="2"/>
</dbReference>
<sequence length="688" mass="75372">MQDSIIDALRRQATDEALNVARDWVFRAPEDAAAHRWLAVAWQQKGDDQAATVSIDRAIVLAPQDPDLHLIRAALLVRQRQVEQAQSALSEASQLNPNQIGAYLLQAQLAFARGDVAEADRQARLAARVDERHPQLAGIQSLVALARQEHDLALRKATDGLKQAPDDAQLQYAAGFAYRAKGHLAFAEQAFRRLLEQLPEARHLRILLAELVARQGRLDEAADLLEPLLADSTQATPALLRLAGGLRMDAGQVEQALPLLRQALAGAPGHRPTLQALLDAWRRLGRQDEAPGTLEAALATTSDSADLWEARMVIEADREARLAIVERWQRAMPSSTLPLEVRMLHQQEAGQVDEADATAWRILELAPEHPDARMQLLDTRLKRDPAEAVAQIETWLDADASQQSRYFLRGMLGLSHDRAGDFARAVEAWTALQAELATQRAPLPPQSAPRQDWQAAAARSEEGPKVLFLCGAPGSGVERLAAVMQAAGEPFRGDRFGATPPADGFQSFQLVQGLSDGSIDAAAVANRWRGALQARGRADGYCIDWLMWWDNALLQVLRPHLPEALLVFAIRDPRDMLLEWLAFSSVLPFAFPPLEQAADWLARALEQVADVHEQALFPHRLIRTDAIGHDPQLAAVAVSQALGTQMRVPVNVGPPRLAAGHWRQYAAALAGPFDRLSPIAARLGYAAA</sequence>
<keyword evidence="2" id="KW-0802">TPR repeat</keyword>
<dbReference type="OrthoDB" id="5965059at2"/>
<protein>
    <submittedName>
        <fullName evidence="3">Tetratricopeptide repeat protein</fullName>
    </submittedName>
</protein>
<dbReference type="PANTHER" id="PTHR45586:SF14">
    <property type="entry name" value="TETRATRICOPEPTIDE TPR_2 REPEAT PROTEIN"/>
    <property type="match status" value="1"/>
</dbReference>
<dbReference type="RefSeq" id="WP_129470807.1">
    <property type="nucleotide sequence ID" value="NZ_SAWZ01000004.1"/>
</dbReference>
<comment type="caution">
    <text evidence="3">The sequence shown here is derived from an EMBL/GenBank/DDBJ whole genome shotgun (WGS) entry which is preliminary data.</text>
</comment>
<dbReference type="SUPFAM" id="SSF48452">
    <property type="entry name" value="TPR-like"/>
    <property type="match status" value="2"/>
</dbReference>
<dbReference type="Pfam" id="PF14559">
    <property type="entry name" value="TPR_19"/>
    <property type="match status" value="1"/>
</dbReference>
<accession>A0A4Q1JVJ1</accession>
<dbReference type="PANTHER" id="PTHR45586">
    <property type="entry name" value="TPR REPEAT-CONTAINING PROTEIN PA4667"/>
    <property type="match status" value="1"/>
</dbReference>
<evidence type="ECO:0000313" key="3">
    <source>
        <dbReference type="EMBL" id="RXR05895.1"/>
    </source>
</evidence>
<dbReference type="SMART" id="SM00028">
    <property type="entry name" value="TPR"/>
    <property type="match status" value="6"/>
</dbReference>
<dbReference type="InterPro" id="IPR027417">
    <property type="entry name" value="P-loop_NTPase"/>
</dbReference>
<dbReference type="Proteomes" id="UP000289784">
    <property type="component" value="Unassembled WGS sequence"/>
</dbReference>
<evidence type="ECO:0000256" key="2">
    <source>
        <dbReference type="ARBA" id="ARBA00022803"/>
    </source>
</evidence>
<dbReference type="AlphaFoldDB" id="A0A4Q1JVJ1"/>
<dbReference type="InterPro" id="IPR011990">
    <property type="entry name" value="TPR-like_helical_dom_sf"/>
</dbReference>
<proteinExistence type="predicted"/>
<dbReference type="SUPFAM" id="SSF52540">
    <property type="entry name" value="P-loop containing nucleoside triphosphate hydrolases"/>
    <property type="match status" value="1"/>
</dbReference>
<dbReference type="Gene3D" id="3.40.50.300">
    <property type="entry name" value="P-loop containing nucleotide triphosphate hydrolases"/>
    <property type="match status" value="1"/>
</dbReference>